<keyword evidence="1" id="KW-1133">Transmembrane helix</keyword>
<evidence type="ECO:0000313" key="3">
    <source>
        <dbReference type="Proteomes" id="UP000001505"/>
    </source>
</evidence>
<dbReference type="RefSeq" id="WP_013181966.1">
    <property type="nucleotide sequence ID" value="NC_014225.1"/>
</dbReference>
<feature type="transmembrane region" description="Helical" evidence="1">
    <location>
        <begin position="31"/>
        <end position="49"/>
    </location>
</feature>
<evidence type="ECO:0000313" key="2">
    <source>
        <dbReference type="EMBL" id="ADI38252.1"/>
    </source>
</evidence>
<feature type="transmembrane region" description="Helical" evidence="1">
    <location>
        <begin position="98"/>
        <end position="118"/>
    </location>
</feature>
<dbReference type="PROSITE" id="PS51257">
    <property type="entry name" value="PROKAR_LIPOPROTEIN"/>
    <property type="match status" value="1"/>
</dbReference>
<feature type="transmembrane region" description="Helical" evidence="1">
    <location>
        <begin position="69"/>
        <end position="86"/>
    </location>
</feature>
<dbReference type="InterPro" id="IPR046740">
    <property type="entry name" value="DUF6790"/>
</dbReference>
<dbReference type="KEGG" id="wch:wcw_0890"/>
<dbReference type="Pfam" id="PF20589">
    <property type="entry name" value="DUF6790"/>
    <property type="match status" value="1"/>
</dbReference>
<sequence length="150" mass="16751">MKDVLTFIFHNFFLVALGVACIWALIRQQGLLSYFMLLPIGLGGIWAFYLYAFHTELGAKLAGWNVCNFQYSAAAAFLGLGINGIIAFKKGRDFRLSVILFASALFWGDLIAHFYQAYYIGESASSNTAFIMYGDFLIPSALWIAFTLDL</sequence>
<evidence type="ECO:0000256" key="1">
    <source>
        <dbReference type="SAM" id="Phobius"/>
    </source>
</evidence>
<keyword evidence="1" id="KW-0472">Membrane</keyword>
<dbReference type="EMBL" id="CP001928">
    <property type="protein sequence ID" value="ADI38252.1"/>
    <property type="molecule type" value="Genomic_DNA"/>
</dbReference>
<protein>
    <submittedName>
        <fullName evidence="2">Conserved putative membrane protein</fullName>
    </submittedName>
</protein>
<dbReference type="STRING" id="716544.wcw_0890"/>
<dbReference type="OrthoDB" id="281633at2"/>
<organism evidence="2 3">
    <name type="scientific">Waddlia chondrophila (strain ATCC VR-1470 / WSU 86-1044)</name>
    <dbReference type="NCBI Taxonomy" id="716544"/>
    <lineage>
        <taxon>Bacteria</taxon>
        <taxon>Pseudomonadati</taxon>
        <taxon>Chlamydiota</taxon>
        <taxon>Chlamydiia</taxon>
        <taxon>Parachlamydiales</taxon>
        <taxon>Waddliaceae</taxon>
        <taxon>Waddlia</taxon>
    </lineage>
</organism>
<gene>
    <name evidence="2" type="ordered locus">wcw_0890</name>
</gene>
<proteinExistence type="predicted"/>
<dbReference type="HOGENOM" id="CLU_1739772_0_0_0"/>
<accession>D6YVU1</accession>
<feature type="transmembrane region" description="Helical" evidence="1">
    <location>
        <begin position="6"/>
        <end position="26"/>
    </location>
</feature>
<dbReference type="Proteomes" id="UP000001505">
    <property type="component" value="Chromosome"/>
</dbReference>
<dbReference type="AlphaFoldDB" id="D6YVU1"/>
<feature type="transmembrane region" description="Helical" evidence="1">
    <location>
        <begin position="130"/>
        <end position="148"/>
    </location>
</feature>
<keyword evidence="1" id="KW-0812">Transmembrane</keyword>
<reference evidence="2 3" key="1">
    <citation type="journal article" date="2010" name="PLoS ONE">
        <title>The Waddlia genome: a window into chlamydial biology.</title>
        <authorList>
            <person name="Bertelli C."/>
            <person name="Collyn F."/>
            <person name="Croxatto A."/>
            <person name="Ruckert C."/>
            <person name="Polkinghorne A."/>
            <person name="Kebbi-Beghdadi C."/>
            <person name="Goesmann A."/>
            <person name="Vaughan L."/>
            <person name="Greub G."/>
        </authorList>
    </citation>
    <scope>NUCLEOTIDE SEQUENCE [LARGE SCALE GENOMIC DNA]</scope>
    <source>
        <strain evidence="3">ATCC VR-1470 / WSU 86-1044</strain>
    </source>
</reference>
<keyword evidence="3" id="KW-1185">Reference proteome</keyword>
<name>D6YVU1_WADCW</name>